<reference evidence="2 3" key="1">
    <citation type="journal article" date="2015" name="Nature">
        <title>rRNA introns, odd ribosomes, and small enigmatic genomes across a large radiation of phyla.</title>
        <authorList>
            <person name="Brown C.T."/>
            <person name="Hug L.A."/>
            <person name="Thomas B.C."/>
            <person name="Sharon I."/>
            <person name="Castelle C.J."/>
            <person name="Singh A."/>
            <person name="Wilkins M.J."/>
            <person name="Williams K.H."/>
            <person name="Banfield J.F."/>
        </authorList>
    </citation>
    <scope>NUCLEOTIDE SEQUENCE [LARGE SCALE GENOMIC DNA]</scope>
</reference>
<organism evidence="2 3">
    <name type="scientific">Candidatus Collierbacteria bacterium GW2011_GWF2_44_15</name>
    <dbReference type="NCBI Taxonomy" id="1618404"/>
    <lineage>
        <taxon>Bacteria</taxon>
        <taxon>Candidatus Collieribacteriota</taxon>
    </lineage>
</organism>
<protein>
    <recommendedName>
        <fullName evidence="1">Dienelactone hydrolase domain-containing protein</fullName>
    </recommendedName>
</protein>
<dbReference type="Gene3D" id="3.40.50.1820">
    <property type="entry name" value="alpha/beta hydrolase"/>
    <property type="match status" value="1"/>
</dbReference>
<gene>
    <name evidence="2" type="ORF">UW35_C0006G0020</name>
</gene>
<dbReference type="GO" id="GO:0016787">
    <property type="term" value="F:hydrolase activity"/>
    <property type="evidence" value="ECO:0007669"/>
    <property type="project" value="InterPro"/>
</dbReference>
<sequence length="230" mass="24903">MDSEVKIRIGGETLDGSLAVPDGAVGLVIFAHGSGSGRMSPRNTYIVEELNNAGLATLLFDLMTEEEDRVYENRFDIELLTDRLVGATKWCMDNAMTADLKIGYFGSSTGAAAALSASAYYGTKIKAVVSRGGRPDLTGDELDLIESPTLLIVGGEDKEIIVLNRQAYSHMGCEKKMEIIPGATHLFEEEGALERVADLAINWFIGHFALEEKTLTSQIKQQVATVGKEN</sequence>
<dbReference type="PATRIC" id="fig|1618404.3.peg.222"/>
<evidence type="ECO:0000259" key="1">
    <source>
        <dbReference type="Pfam" id="PF01738"/>
    </source>
</evidence>
<dbReference type="Pfam" id="PF01738">
    <property type="entry name" value="DLH"/>
    <property type="match status" value="1"/>
</dbReference>
<name>A0A0G1HJ11_9BACT</name>
<dbReference type="EMBL" id="LCHZ01000006">
    <property type="protein sequence ID" value="KKT46915.1"/>
    <property type="molecule type" value="Genomic_DNA"/>
</dbReference>
<evidence type="ECO:0000313" key="3">
    <source>
        <dbReference type="Proteomes" id="UP000033861"/>
    </source>
</evidence>
<feature type="domain" description="Dienelactone hydrolase" evidence="1">
    <location>
        <begin position="69"/>
        <end position="191"/>
    </location>
</feature>
<comment type="caution">
    <text evidence="2">The sequence shown here is derived from an EMBL/GenBank/DDBJ whole genome shotgun (WGS) entry which is preliminary data.</text>
</comment>
<accession>A0A0G1HJ11</accession>
<dbReference type="SUPFAM" id="SSF53474">
    <property type="entry name" value="alpha/beta-Hydrolases"/>
    <property type="match status" value="1"/>
</dbReference>
<dbReference type="InterPro" id="IPR002925">
    <property type="entry name" value="Dienelactn_hydro"/>
</dbReference>
<dbReference type="STRING" id="1618404.UW35_C0006G0020"/>
<proteinExistence type="predicted"/>
<dbReference type="AlphaFoldDB" id="A0A0G1HJ11"/>
<dbReference type="Proteomes" id="UP000033861">
    <property type="component" value="Unassembled WGS sequence"/>
</dbReference>
<dbReference type="InterPro" id="IPR029058">
    <property type="entry name" value="AB_hydrolase_fold"/>
</dbReference>
<evidence type="ECO:0000313" key="2">
    <source>
        <dbReference type="EMBL" id="KKT46915.1"/>
    </source>
</evidence>